<dbReference type="GO" id="GO:0016746">
    <property type="term" value="F:acyltransferase activity"/>
    <property type="evidence" value="ECO:0007669"/>
    <property type="project" value="UniProtKB-KW"/>
</dbReference>
<accession>A0A2U1MPV6</accession>
<dbReference type="EMBL" id="PKPP01004671">
    <property type="protein sequence ID" value="PWA63288.1"/>
    <property type="molecule type" value="Genomic_DNA"/>
</dbReference>
<dbReference type="GO" id="GO:0006357">
    <property type="term" value="P:regulation of transcription by RNA polymerase II"/>
    <property type="evidence" value="ECO:0007669"/>
    <property type="project" value="TreeGrafter"/>
</dbReference>
<dbReference type="SUPFAM" id="SSF55729">
    <property type="entry name" value="Acyl-CoA N-acyltransferases (Nat)"/>
    <property type="match status" value="1"/>
</dbReference>
<dbReference type="Proteomes" id="UP000245207">
    <property type="component" value="Unassembled WGS sequence"/>
</dbReference>
<reference evidence="2 3" key="1">
    <citation type="journal article" date="2018" name="Mol. Plant">
        <title>The genome of Artemisia annua provides insight into the evolution of Asteraceae family and artemisinin biosynthesis.</title>
        <authorList>
            <person name="Shen Q."/>
            <person name="Zhang L."/>
            <person name="Liao Z."/>
            <person name="Wang S."/>
            <person name="Yan T."/>
            <person name="Shi P."/>
            <person name="Liu M."/>
            <person name="Fu X."/>
            <person name="Pan Q."/>
            <person name="Wang Y."/>
            <person name="Lv Z."/>
            <person name="Lu X."/>
            <person name="Zhang F."/>
            <person name="Jiang W."/>
            <person name="Ma Y."/>
            <person name="Chen M."/>
            <person name="Hao X."/>
            <person name="Li L."/>
            <person name="Tang Y."/>
            <person name="Lv G."/>
            <person name="Zhou Y."/>
            <person name="Sun X."/>
            <person name="Brodelius P.E."/>
            <person name="Rose J.K.C."/>
            <person name="Tang K."/>
        </authorList>
    </citation>
    <scope>NUCLEOTIDE SEQUENCE [LARGE SCALE GENOMIC DNA]</scope>
    <source>
        <strain evidence="3">cv. Huhao1</strain>
        <tissue evidence="2">Leaf</tissue>
    </source>
</reference>
<feature type="domain" description="Increased DNA methylation 1 C-terminal" evidence="1">
    <location>
        <begin position="134"/>
        <end position="281"/>
    </location>
</feature>
<comment type="caution">
    <text evidence="2">The sequence shown here is derived from an EMBL/GenBank/DDBJ whole genome shotgun (WGS) entry which is preliminary data.</text>
</comment>
<evidence type="ECO:0000313" key="3">
    <source>
        <dbReference type="Proteomes" id="UP000245207"/>
    </source>
</evidence>
<dbReference type="PANTHER" id="PTHR46309">
    <property type="entry name" value="PHD FINGER PROTEIN 12"/>
    <property type="match status" value="1"/>
</dbReference>
<dbReference type="PANTHER" id="PTHR46309:SF25">
    <property type="entry name" value="ACYL-COA N-ACYLTRANSFERASE WITH RING_FYVE_PHD-TYPE ZINC FINGER PROTEIN-RELATED"/>
    <property type="match status" value="1"/>
</dbReference>
<dbReference type="Gene3D" id="3.40.630.30">
    <property type="match status" value="1"/>
</dbReference>
<dbReference type="InterPro" id="IPR056511">
    <property type="entry name" value="IDM1_C"/>
</dbReference>
<proteinExistence type="predicted"/>
<sequence length="302" mass="34596">MELKIRSKRNARAPKISGCLVEPVFKRTRCPVLRQNAENNVAIETSPLGALISEMMSCSLCEENFHRSCVKKVKGLNINSSSLYFCGTKCREDGFSFSLLKSYDLRKRLNKNDPIKAECKPKLAKAFGILNKCFHGFVDDINHTNIIHNLVYNRGSHIRSLNYSGFFTAILEKDDEVISTATIRIHGNKLVEMPFICTRKGYWGHGMCHRLLDSIEHTRLIRLLLGKVLGSFGVEELIIPSAEGTLRMWTKFGFKPRKESTKQKMKFMSMVVFAGTNIFQKRIPKKRSRSFARFHRLDECSH</sequence>
<dbReference type="AlphaFoldDB" id="A0A2U1MPV6"/>
<dbReference type="STRING" id="35608.A0A2U1MPV6"/>
<evidence type="ECO:0000313" key="2">
    <source>
        <dbReference type="EMBL" id="PWA63288.1"/>
    </source>
</evidence>
<dbReference type="Pfam" id="PF23209">
    <property type="entry name" value="IDM1_C"/>
    <property type="match status" value="1"/>
</dbReference>
<keyword evidence="2" id="KW-0012">Acyltransferase</keyword>
<dbReference type="InterPro" id="IPR016181">
    <property type="entry name" value="Acyl_CoA_acyltransferase"/>
</dbReference>
<dbReference type="GO" id="GO:0005634">
    <property type="term" value="C:nucleus"/>
    <property type="evidence" value="ECO:0007669"/>
    <property type="project" value="TreeGrafter"/>
</dbReference>
<organism evidence="2 3">
    <name type="scientific">Artemisia annua</name>
    <name type="common">Sweet wormwood</name>
    <dbReference type="NCBI Taxonomy" id="35608"/>
    <lineage>
        <taxon>Eukaryota</taxon>
        <taxon>Viridiplantae</taxon>
        <taxon>Streptophyta</taxon>
        <taxon>Embryophyta</taxon>
        <taxon>Tracheophyta</taxon>
        <taxon>Spermatophyta</taxon>
        <taxon>Magnoliopsida</taxon>
        <taxon>eudicotyledons</taxon>
        <taxon>Gunneridae</taxon>
        <taxon>Pentapetalae</taxon>
        <taxon>asterids</taxon>
        <taxon>campanulids</taxon>
        <taxon>Asterales</taxon>
        <taxon>Asteraceae</taxon>
        <taxon>Asteroideae</taxon>
        <taxon>Anthemideae</taxon>
        <taxon>Artemisiinae</taxon>
        <taxon>Artemisia</taxon>
    </lineage>
</organism>
<protein>
    <submittedName>
        <fullName evidence="2">Acyl-CoA N-acyltransferase</fullName>
    </submittedName>
</protein>
<keyword evidence="3" id="KW-1185">Reference proteome</keyword>
<dbReference type="GO" id="GO:0003714">
    <property type="term" value="F:transcription corepressor activity"/>
    <property type="evidence" value="ECO:0007669"/>
    <property type="project" value="InterPro"/>
</dbReference>
<dbReference type="OrthoDB" id="429143at2759"/>
<dbReference type="InterPro" id="IPR042163">
    <property type="entry name" value="PHF12"/>
</dbReference>
<evidence type="ECO:0000259" key="1">
    <source>
        <dbReference type="Pfam" id="PF23209"/>
    </source>
</evidence>
<gene>
    <name evidence="2" type="ORF">CTI12_AA353880</name>
</gene>
<keyword evidence="2" id="KW-0808">Transferase</keyword>
<name>A0A2U1MPV6_ARTAN</name>